<dbReference type="EnsemblMetazoa" id="ACOM023693-RA">
    <property type="protein sequence ID" value="ACOM023693-PA.1"/>
    <property type="gene ID" value="ACOM023693"/>
</dbReference>
<evidence type="ECO:0000256" key="12">
    <source>
        <dbReference type="ARBA" id="ARBA00022989"/>
    </source>
</evidence>
<evidence type="ECO:0000259" key="23">
    <source>
        <dbReference type="PROSITE" id="PS50002"/>
    </source>
</evidence>
<keyword evidence="6 20" id="KW-0728">SH3 domain</keyword>
<evidence type="ECO:0000256" key="17">
    <source>
        <dbReference type="ARBA" id="ARBA00030648"/>
    </source>
</evidence>
<dbReference type="FunFam" id="2.30.30.40:FF:000070">
    <property type="entry name" value="Alpha-(1,6)-fucosyltransferase"/>
    <property type="match status" value="1"/>
</dbReference>
<keyword evidence="14 22" id="KW-0472">Membrane</keyword>
<keyword evidence="12 22" id="KW-1133">Transmembrane helix</keyword>
<evidence type="ECO:0000256" key="22">
    <source>
        <dbReference type="SAM" id="Phobius"/>
    </source>
</evidence>
<comment type="pathway">
    <text evidence="2">Protein modification; protein glycosylation.</text>
</comment>
<dbReference type="InterPro" id="IPR035653">
    <property type="entry name" value="Fut8_SH3"/>
</dbReference>
<dbReference type="Pfam" id="PF19745">
    <property type="entry name" value="FUT8_N_cat"/>
    <property type="match status" value="1"/>
</dbReference>
<protein>
    <recommendedName>
        <fullName evidence="5">Alpha-(1,6)-fucosyltransferase</fullName>
        <ecNumber evidence="4">2.4.1.68</ecNumber>
    </recommendedName>
    <alternativeName>
        <fullName evidence="16">GDP-L-Fuc:N-acetyl-beta-D-glucosaminide alpha1,6-fucosyltransferase</fullName>
    </alternativeName>
    <alternativeName>
        <fullName evidence="18">GDP-fucose--glycoprotein fucosyltransferase</fullName>
    </alternativeName>
    <alternativeName>
        <fullName evidence="17">Glycoprotein 6-alpha-L-fucosyltransferase</fullName>
    </alternativeName>
</protein>
<dbReference type="Pfam" id="PF00339">
    <property type="entry name" value="Arrestin_N"/>
    <property type="match status" value="1"/>
</dbReference>
<keyword evidence="10 22" id="KW-0812">Transmembrane</keyword>
<dbReference type="GO" id="GO:0006487">
    <property type="term" value="P:protein N-linked glycosylation"/>
    <property type="evidence" value="ECO:0007669"/>
    <property type="project" value="TreeGrafter"/>
</dbReference>
<feature type="region of interest" description="Important for donor substrate binding" evidence="21">
    <location>
        <begin position="966"/>
        <end position="967"/>
    </location>
</feature>
<dbReference type="FunFam" id="3.40.50.11350:FF:000001">
    <property type="entry name" value="Alpha-(1,6)-fucosyltransferase"/>
    <property type="match status" value="1"/>
</dbReference>
<evidence type="ECO:0000256" key="18">
    <source>
        <dbReference type="ARBA" id="ARBA00032208"/>
    </source>
</evidence>
<proteinExistence type="inferred from homology"/>
<dbReference type="Pfam" id="PF14604">
    <property type="entry name" value="SH3_9"/>
    <property type="match status" value="1"/>
</dbReference>
<dbReference type="AlphaFoldDB" id="A0A8W7P1H1"/>
<sequence length="1175" mass="132205">SGRDQRAEPVQLRANIIIESTVVVVASQPASRCLGCCESFVRVFVVSCQRGRGRESAPFKPEASGIMKVHCDIRFTNSTQGAYLSGQQLTGHVQIKLTEAKKFNEITLRIVGYSNVQWSEKRGQGRQRRTVYYTAKRDHLSSMKVLVGAQQNGTPTELPAGEHIYEFACELPSHLPTSFEGTYGHCRYTAQVVLDRPWKFNITHKIGFTVVQPRDLNLQAPSIRLPSRMEDARVFCCGFWRTKPLFVKVTVPFTGYVPGQAIPLTIDLHNQSSRIIEGVNMKLLQEITYHAEYPASKTRRETHTIVKHIGDGVAPEAQKQYEQRLVVPTVIPTCGDQNLISVAYRLHMTVRVQGCGSDPVLEIPLIIGTIPLMFQQPATVAVPQATAVGVSSGQQAGFSFGNSSGNSLPSASGLVREQTLPPEYLPPPTYEEAMNAAAVVITDDTDTNAIGTKPYVPLYPSYNFNDIQWPPLPPMPVQPPLPPKQIRNPKALTAGLVLGFVLWVSIYLQQPSLAPFLHGQVQRDSQPHPAPQFGLVHLQSVVMKDRLPRLQMHQRMWQWPVLCDGLQVCLRERWLQGKVRRLLRQVSATMIVRQLMGLNPWARVLVPFLFVWVLFVLIFYSKLNTSAASSSSSDGGDDSLKRLERAVQQLERSKQVDQELRLLVDEYLADAGTSADRKQHFIDELGSKLEQDAAGSAGWFAVGRPRNGPSLEYERLRRRVETNTQELWNFLQSEVTKVQKQALRSAPELAKPLNAFLSLAADHKRSLLTDIERMRAADGYEAWRHREAADLSELVQKRLTRLQNPENCSTARKLLCRLNKGCGYGCQLHHVVYCFIMAYATERTLILKSKGWRYHKAGWEEVFQPISDTCLDSNGASHASWPGQSNTQVLTLPIIDSLNPRPPYLPLAIPADLAPRLMKLHGDPIVWWIGQFLKYLLKPTGETQQMLENGIERLGFKKPIVGVHVRRTDKVGTEAAFHGIEEYMTAVDDYYDQLELTEKVDKRRVFVASDDPKVIEETKTKYPHYEVIGDPNVAKMAAVSTRYTDSSLNGIILDIHLLSLSDYLVCTFSSQVCRVAYEIMQSMYPDASGRFRSLDDIYYYGGQNSHNREVVLPHEPKNHDEIQIRPGDLVGVAGNHWNGYSKGKNLRTNQVGLFPSFKVNDKIEIVELPKYPYVK</sequence>
<dbReference type="Gene3D" id="1.10.287.1060">
    <property type="entry name" value="ESAT-6-like"/>
    <property type="match status" value="1"/>
</dbReference>
<dbReference type="SMART" id="SM01017">
    <property type="entry name" value="Arrestin_C"/>
    <property type="match status" value="1"/>
</dbReference>
<evidence type="ECO:0000256" key="11">
    <source>
        <dbReference type="ARBA" id="ARBA00022968"/>
    </source>
</evidence>
<dbReference type="Gene3D" id="3.40.50.11350">
    <property type="match status" value="1"/>
</dbReference>
<feature type="transmembrane region" description="Helical" evidence="22">
    <location>
        <begin position="600"/>
        <end position="620"/>
    </location>
</feature>
<dbReference type="InterPro" id="IPR014752">
    <property type="entry name" value="Arrestin-like_C"/>
</dbReference>
<dbReference type="PANTHER" id="PTHR13132:SF29">
    <property type="entry name" value="ALPHA-(1,6)-FUCOSYLTRANSFERASE"/>
    <property type="match status" value="1"/>
</dbReference>
<dbReference type="SUPFAM" id="SSF50044">
    <property type="entry name" value="SH3-domain"/>
    <property type="match status" value="1"/>
</dbReference>
<evidence type="ECO:0000256" key="15">
    <source>
        <dbReference type="ARBA" id="ARBA00023157"/>
    </source>
</evidence>
<evidence type="ECO:0000313" key="25">
    <source>
        <dbReference type="EnsemblMetazoa" id="ACOM023693-PA.1"/>
    </source>
</evidence>
<evidence type="ECO:0000256" key="2">
    <source>
        <dbReference type="ARBA" id="ARBA00004922"/>
    </source>
</evidence>
<dbReference type="SUPFAM" id="SSF81296">
    <property type="entry name" value="E set domains"/>
    <property type="match status" value="2"/>
</dbReference>
<keyword evidence="13" id="KW-0333">Golgi apparatus</keyword>
<evidence type="ECO:0000256" key="5">
    <source>
        <dbReference type="ARBA" id="ARBA00018201"/>
    </source>
</evidence>
<dbReference type="InterPro" id="IPR014756">
    <property type="entry name" value="Ig_E-set"/>
</dbReference>
<dbReference type="CDD" id="cd11300">
    <property type="entry name" value="Fut8_like"/>
    <property type="match status" value="1"/>
</dbReference>
<dbReference type="VEuPathDB" id="VectorBase:ACON2_040773"/>
<evidence type="ECO:0000256" key="6">
    <source>
        <dbReference type="ARBA" id="ARBA00022443"/>
    </source>
</evidence>
<evidence type="ECO:0000256" key="8">
    <source>
        <dbReference type="ARBA" id="ARBA00022676"/>
    </source>
</evidence>
<evidence type="ECO:0000256" key="16">
    <source>
        <dbReference type="ARBA" id="ARBA00030434"/>
    </source>
</evidence>
<dbReference type="Gene3D" id="2.30.30.40">
    <property type="entry name" value="SH3 Domains"/>
    <property type="match status" value="1"/>
</dbReference>
<reference evidence="25" key="1">
    <citation type="submission" date="2022-08" db="UniProtKB">
        <authorList>
            <consortium name="EnsemblMetazoa"/>
        </authorList>
    </citation>
    <scope>IDENTIFICATION</scope>
</reference>
<comment type="catalytic activity">
    <reaction evidence="19">
        <text>N(4)-{beta-D-GlcNAc-(1-&gt;2)-alpha-D-Man-(1-&gt;3)-[beta-D-GlcNAc-(1-&gt;2)-alpha-D-Man-(1-&gt;6)]-beta-D-Man-(1-&gt;4)-beta-D-GlcNAc-(1-&gt;4)-beta-D-GlcNAc}-L-asparaginyl-[protein] + GDP-beta-L-fucose = an N(4)-{beta-D-GlcNAc-(1-&gt;2)-alpha-D-Man-(1-&gt;3)-[beta-D-GlcNAc-(1-&gt;2)-alpha-D-Man-(1-&gt;6)]-beta-D-Man-(1-&gt;4)-beta-D-GlcNAc-(1-&gt;4)-[alpha-L-Fuc-(1-&gt;6)]-beta-D-GlcNAc}-L-asparaginyl-[protein] + GDP + H(+)</text>
        <dbReference type="Rhea" id="RHEA:12985"/>
        <dbReference type="Rhea" id="RHEA-COMP:13526"/>
        <dbReference type="Rhea" id="RHEA-COMP:13532"/>
        <dbReference type="ChEBI" id="CHEBI:15378"/>
        <dbReference type="ChEBI" id="CHEBI:57273"/>
        <dbReference type="ChEBI" id="CHEBI:58189"/>
        <dbReference type="ChEBI" id="CHEBI:60651"/>
        <dbReference type="ChEBI" id="CHEBI:137207"/>
        <dbReference type="EC" id="2.4.1.68"/>
    </reaction>
</comment>
<organism evidence="25">
    <name type="scientific">Anopheles coluzzii</name>
    <name type="common">African malaria mosquito</name>
    <dbReference type="NCBI Taxonomy" id="1518534"/>
    <lineage>
        <taxon>Eukaryota</taxon>
        <taxon>Metazoa</taxon>
        <taxon>Ecdysozoa</taxon>
        <taxon>Arthropoda</taxon>
        <taxon>Hexapoda</taxon>
        <taxon>Insecta</taxon>
        <taxon>Pterygota</taxon>
        <taxon>Neoptera</taxon>
        <taxon>Endopterygota</taxon>
        <taxon>Diptera</taxon>
        <taxon>Nematocera</taxon>
        <taxon>Culicoidea</taxon>
        <taxon>Culicidae</taxon>
        <taxon>Anophelinae</taxon>
        <taxon>Anopheles</taxon>
    </lineage>
</organism>
<comment type="similarity">
    <text evidence="3">Belongs to the arrestin family.</text>
</comment>
<evidence type="ECO:0000256" key="9">
    <source>
        <dbReference type="ARBA" id="ARBA00022679"/>
    </source>
</evidence>
<dbReference type="VEuPathDB" id="VectorBase:ACON2_030477"/>
<feature type="domain" description="SH3" evidence="23">
    <location>
        <begin position="1103"/>
        <end position="1164"/>
    </location>
</feature>
<evidence type="ECO:0000256" key="1">
    <source>
        <dbReference type="ARBA" id="ARBA00004447"/>
    </source>
</evidence>
<dbReference type="EC" id="2.4.1.68" evidence="4"/>
<evidence type="ECO:0000256" key="20">
    <source>
        <dbReference type="PROSITE-ProRule" id="PRU00192"/>
    </source>
</evidence>
<evidence type="ECO:0000256" key="21">
    <source>
        <dbReference type="PROSITE-ProRule" id="PRU00992"/>
    </source>
</evidence>
<feature type="domain" description="GT23" evidence="24">
    <location>
        <begin position="810"/>
        <end position="1094"/>
    </location>
</feature>
<dbReference type="CDD" id="cd11792">
    <property type="entry name" value="SH3_Fut8"/>
    <property type="match status" value="1"/>
</dbReference>
<dbReference type="InterPro" id="IPR036028">
    <property type="entry name" value="SH3-like_dom_sf"/>
</dbReference>
<evidence type="ECO:0000256" key="19">
    <source>
        <dbReference type="ARBA" id="ARBA00093238"/>
    </source>
</evidence>
<keyword evidence="9 21" id="KW-0808">Transferase</keyword>
<dbReference type="Gene3D" id="2.60.40.640">
    <property type="match status" value="2"/>
</dbReference>
<dbReference type="InterPro" id="IPR011022">
    <property type="entry name" value="Arrestin_C-like"/>
</dbReference>
<dbReference type="InterPro" id="IPR011021">
    <property type="entry name" value="Arrestin-like_N"/>
</dbReference>
<name>A0A8W7P1H1_ANOCL</name>
<dbReference type="PROSITE" id="PS51659">
    <property type="entry name" value="GT23"/>
    <property type="match status" value="1"/>
</dbReference>
<accession>A0A8W7P1H1</accession>
<evidence type="ECO:0000256" key="7">
    <source>
        <dbReference type="ARBA" id="ARBA00022606"/>
    </source>
</evidence>
<dbReference type="GO" id="GO:0008424">
    <property type="term" value="F:glycoprotein 6-alpha-L-fucosyltransferase activity"/>
    <property type="evidence" value="ECO:0007669"/>
    <property type="project" value="UniProtKB-EC"/>
</dbReference>
<feature type="transmembrane region" description="Helical" evidence="22">
    <location>
        <begin position="491"/>
        <end position="508"/>
    </location>
</feature>
<comment type="similarity">
    <text evidence="21">Belongs to the glycosyltransferase 23 family.</text>
</comment>
<keyword evidence="11" id="KW-0735">Signal-anchor</keyword>
<dbReference type="InterPro" id="IPR045573">
    <property type="entry name" value="Fut8_N_cat"/>
</dbReference>
<dbReference type="PANTHER" id="PTHR13132">
    <property type="entry name" value="ALPHA- 1,6 -FUCOSYLTRANSFERASE"/>
    <property type="match status" value="1"/>
</dbReference>
<dbReference type="GO" id="GO:0032580">
    <property type="term" value="C:Golgi cisterna membrane"/>
    <property type="evidence" value="ECO:0007669"/>
    <property type="project" value="UniProtKB-SubCell"/>
</dbReference>
<evidence type="ECO:0000256" key="14">
    <source>
        <dbReference type="ARBA" id="ARBA00023136"/>
    </source>
</evidence>
<dbReference type="InterPro" id="IPR001452">
    <property type="entry name" value="SH3_domain"/>
</dbReference>
<evidence type="ECO:0000259" key="24">
    <source>
        <dbReference type="PROSITE" id="PS51659"/>
    </source>
</evidence>
<keyword evidence="15" id="KW-1015">Disulfide bond</keyword>
<dbReference type="Proteomes" id="UP000075882">
    <property type="component" value="Unassembled WGS sequence"/>
</dbReference>
<dbReference type="Pfam" id="PF02752">
    <property type="entry name" value="Arrestin_C"/>
    <property type="match status" value="1"/>
</dbReference>
<evidence type="ECO:0000256" key="3">
    <source>
        <dbReference type="ARBA" id="ARBA00005298"/>
    </source>
</evidence>
<evidence type="ECO:0000256" key="4">
    <source>
        <dbReference type="ARBA" id="ARBA00012660"/>
    </source>
</evidence>
<keyword evidence="8 21" id="KW-0328">Glycosyltransferase</keyword>
<comment type="subcellular location">
    <subcellularLocation>
        <location evidence="1">Golgi apparatus</location>
        <location evidence="1">Golgi stack membrane</location>
        <topology evidence="1">Single-pass type II membrane protein</topology>
    </subcellularLocation>
</comment>
<evidence type="ECO:0000256" key="10">
    <source>
        <dbReference type="ARBA" id="ARBA00022692"/>
    </source>
</evidence>
<evidence type="ECO:0000256" key="13">
    <source>
        <dbReference type="ARBA" id="ARBA00023034"/>
    </source>
</evidence>
<dbReference type="InterPro" id="IPR027350">
    <property type="entry name" value="GT23_dom"/>
</dbReference>
<dbReference type="PROSITE" id="PS50002">
    <property type="entry name" value="SH3"/>
    <property type="match status" value="1"/>
</dbReference>
<keyword evidence="7" id="KW-0716">Sensory transduction</keyword>